<protein>
    <submittedName>
        <fullName evidence="2">DUF4292 domain-containing protein</fullName>
    </submittedName>
</protein>
<reference evidence="3" key="1">
    <citation type="journal article" date="2019" name="Int. J. Syst. Evol. Microbiol.">
        <title>The Global Catalogue of Microorganisms (GCM) 10K type strain sequencing project: providing services to taxonomists for standard genome sequencing and annotation.</title>
        <authorList>
            <consortium name="The Broad Institute Genomics Platform"/>
            <consortium name="The Broad Institute Genome Sequencing Center for Infectious Disease"/>
            <person name="Wu L."/>
            <person name="Ma J."/>
        </authorList>
    </citation>
    <scope>NUCLEOTIDE SEQUENCE [LARGE SCALE GENOMIC DNA]</scope>
    <source>
        <strain evidence="3">YJ-61-S</strain>
    </source>
</reference>
<dbReference type="Gene3D" id="2.50.20.10">
    <property type="entry name" value="Lipoprotein localisation LolA/LolB/LppX"/>
    <property type="match status" value="1"/>
</dbReference>
<organism evidence="2 3">
    <name type="scientific">Dokdonia ponticola</name>
    <dbReference type="NCBI Taxonomy" id="2041041"/>
    <lineage>
        <taxon>Bacteria</taxon>
        <taxon>Pseudomonadati</taxon>
        <taxon>Bacteroidota</taxon>
        <taxon>Flavobacteriia</taxon>
        <taxon>Flavobacteriales</taxon>
        <taxon>Flavobacteriaceae</taxon>
        <taxon>Dokdonia</taxon>
    </lineage>
</organism>
<sequence length="259" mass="29931">MKRLLLLLFIGMLSSCGGSKKIANTATTEDIATARLIENHYANSFDFTTLVARTRVRYEDKKSRQTVTVSIRMEKDKTIWMSASILGITGAKVLITPEKVSFYEKINRNYFEGDFSFLSQYFGVQMNFEQLQRLLIGQTVYNLREGAYQVDQVEGLYKMTPKKQLDLLNLFFFMEPQDFLIKKQQVTQPQDNLSLDVNYTEHQLVNGKPFPRNIDIQVQENADQTDIEIEYRSVEINIPVRFPFSIPSGYTKIALDAFK</sequence>
<evidence type="ECO:0000256" key="1">
    <source>
        <dbReference type="SAM" id="SignalP"/>
    </source>
</evidence>
<feature type="signal peptide" evidence="1">
    <location>
        <begin position="1"/>
        <end position="17"/>
    </location>
</feature>
<dbReference type="PROSITE" id="PS51257">
    <property type="entry name" value="PROKAR_LIPOPROTEIN"/>
    <property type="match status" value="1"/>
</dbReference>
<evidence type="ECO:0000313" key="2">
    <source>
        <dbReference type="EMBL" id="MFC4633811.1"/>
    </source>
</evidence>
<accession>A0ABV9HWV6</accession>
<dbReference type="RefSeq" id="WP_379978036.1">
    <property type="nucleotide sequence ID" value="NZ_JBHSFV010000003.1"/>
</dbReference>
<dbReference type="Pfam" id="PF14125">
    <property type="entry name" value="DUF4292"/>
    <property type="match status" value="1"/>
</dbReference>
<name>A0ABV9HWV6_9FLAO</name>
<dbReference type="Proteomes" id="UP001596043">
    <property type="component" value="Unassembled WGS sequence"/>
</dbReference>
<evidence type="ECO:0000313" key="3">
    <source>
        <dbReference type="Proteomes" id="UP001596043"/>
    </source>
</evidence>
<keyword evidence="1" id="KW-0732">Signal</keyword>
<gene>
    <name evidence="2" type="ORF">ACFO3O_07825</name>
</gene>
<keyword evidence="3" id="KW-1185">Reference proteome</keyword>
<dbReference type="EMBL" id="JBHSFV010000003">
    <property type="protein sequence ID" value="MFC4633811.1"/>
    <property type="molecule type" value="Genomic_DNA"/>
</dbReference>
<comment type="caution">
    <text evidence="2">The sequence shown here is derived from an EMBL/GenBank/DDBJ whole genome shotgun (WGS) entry which is preliminary data.</text>
</comment>
<feature type="chain" id="PRO_5045927637" evidence="1">
    <location>
        <begin position="18"/>
        <end position="259"/>
    </location>
</feature>
<dbReference type="InterPro" id="IPR025634">
    <property type="entry name" value="DUF4292"/>
</dbReference>
<proteinExistence type="predicted"/>